<dbReference type="Pfam" id="PF10167">
    <property type="entry name" value="BORCS8"/>
    <property type="match status" value="1"/>
</dbReference>
<dbReference type="Proteomes" id="UP000580250">
    <property type="component" value="Unassembled WGS sequence"/>
</dbReference>
<dbReference type="InterPro" id="IPR019266">
    <property type="entry name" value="Ribosomal_mS27"/>
</dbReference>
<evidence type="ECO:0000256" key="1">
    <source>
        <dbReference type="ARBA" id="ARBA00004173"/>
    </source>
</evidence>
<dbReference type="Pfam" id="PF10037">
    <property type="entry name" value="MRP-S27"/>
    <property type="match status" value="1"/>
</dbReference>
<dbReference type="InterPro" id="IPR019320">
    <property type="entry name" value="BORCS8"/>
</dbReference>
<reference evidence="3 4" key="1">
    <citation type="submission" date="2020-08" db="EMBL/GenBank/DDBJ databases">
        <authorList>
            <person name="Koutsovoulos G."/>
            <person name="Danchin GJ E."/>
        </authorList>
    </citation>
    <scope>NUCLEOTIDE SEQUENCE [LARGE SCALE GENOMIC DNA]</scope>
</reference>
<dbReference type="InterPro" id="IPR034913">
    <property type="entry name" value="mS27/PTCD2"/>
</dbReference>
<evidence type="ECO:0000313" key="3">
    <source>
        <dbReference type="EMBL" id="CAD2193444.1"/>
    </source>
</evidence>
<dbReference type="Pfam" id="PF13087">
    <property type="entry name" value="AAA_12"/>
    <property type="match status" value="1"/>
</dbReference>
<comment type="subcellular location">
    <subcellularLocation>
        <location evidence="1">Mitochondrion</location>
    </subcellularLocation>
</comment>
<comment type="caution">
    <text evidence="3">The sequence shown here is derived from an EMBL/GenBank/DDBJ whole genome shotgun (WGS) entry which is preliminary data.</text>
</comment>
<name>A0A6V7X2D5_MELEN</name>
<organism evidence="3 4">
    <name type="scientific">Meloidogyne enterolobii</name>
    <name type="common">Root-knot nematode worm</name>
    <name type="synonym">Meloidogyne mayaguensis</name>
    <dbReference type="NCBI Taxonomy" id="390850"/>
    <lineage>
        <taxon>Eukaryota</taxon>
        <taxon>Metazoa</taxon>
        <taxon>Ecdysozoa</taxon>
        <taxon>Nematoda</taxon>
        <taxon>Chromadorea</taxon>
        <taxon>Rhabditida</taxon>
        <taxon>Tylenchina</taxon>
        <taxon>Tylenchomorpha</taxon>
        <taxon>Tylenchoidea</taxon>
        <taxon>Meloidogynidae</taxon>
        <taxon>Meloidogyninae</taxon>
        <taxon>Meloidogyne</taxon>
    </lineage>
</organism>
<gene>
    <name evidence="3" type="ORF">MENT_LOCUS46394</name>
</gene>
<dbReference type="InterPro" id="IPR027417">
    <property type="entry name" value="P-loop_NTPase"/>
</dbReference>
<sequence>MKFASTSSPFVGDLLLFRLNYLKHSKGSIRFFNKWSVIPVPLNINIARIDPWTLPHVIQRDCLQWECALRAEISASQSRQNLFIYSLECKNVFITKRYTKLLLSTENLSRNVKTSFNVILASGTSIRLSEVTNLNNDKEMLGVILSRTRSFIEVQMQEDRNIDFSSFEGKSFLIQKWGSKSNIGRLKFLMTRGAEWEDLPGHETMLYAYKCIRRIPNSNPFPSNYSLRENHFDNSQQLAIEAVLDMNKPLVAVHGAEGTGKSRLLLECIDILARQGKRILLLCNISLTHLYRFLLQYYKLTKRTDFIIFNGYDEELLNSCIDDAELRKIFVNKSVRMDITLSNVKEFCERDDWRIACTSGSNSLLDAFVKNKISFDFFLADDAGRINECDSWHNILTLSCRARLFGDFHSLQSPIHSLQAYQLKFHRSLLQQLSEQFGSEVNYYLSTQYRSNSKIREWPNKIFYKHEAPLNDKNVRDICIGDYLNEEKVEENNLVKEPFVLVDTSILSGEWNKQMFITQKFGYSYLNWGNALIAAAHFSKLIECGFKPEMLCYITSNDGQRILIEHILSILLPPSFSINRLLIGKSIDTLIGQEPEVIIKTKTFQLPLHHSSEPHRSDFNLSLWNFEICHAKRQFMAILQYRDLAYNTLPEFNELLKCFKQSGYICGPNDIFKLKFGEFEEIKRKVKEKGMLARRCFSNGYFSVYTQTNCFRQFASKRNIFTQNQRKNWFSNKIFFNKNGLIILPQLPNFSSVARAVAESSPSSLFCDENFSLKKEWNERFKQIEKLKIGYDASEWIMLVQKKYSGGGKASAVDLDIASVMAQHNDQINDLIELCYKLRHTDNATDLFPSTEYAIFRLILENGDFENFMKVLNDPINFGLFPNEHCCCLYLNYFLNINDLQSAARLAVYVMQQEMFSQPLLNFLSVQSLLQFIEQNPDGFPEFEQRVFPQRANTIEEEIDFNEENVRIFRFPWLKTPHFDGHFDLQKTDELIGRSLELLSWNLKIGENNNENILTSSICFLGILLSGKYQQGLEKIEEIQNLVSPIDLPILLKTLQIAIPFLKNKLEANRKSENNNETGNGENVLENQRKGEELIAKLENIYSSIVNNGNKSPILLWQILQKELLSLQKSFEFSLMSEQKKLFKEWENKRIKLIESQTERMEINLRLDEIKKRQKEINYQKDLLQFFENRHIWEDKALQRRILEEELDMFKNRGSLTEEEYGQTLFQMSQLLKEGKTASQALETLKLGSNPEEIQMAAINRELQSRSKQLSERLSESLYILDHDPSMALYRIQEHTNKVAPKLVVRRQQMSQLNSQIQGACFDLDNAIKTVDQMKTAQSSLERIKKILNGENCGNQQ</sequence>
<dbReference type="InterPro" id="IPR041679">
    <property type="entry name" value="DNA2/NAM7-like_C"/>
</dbReference>
<feature type="domain" description="DNA2/NAM7 helicase-like C-terminal" evidence="2">
    <location>
        <begin position="426"/>
        <end position="599"/>
    </location>
</feature>
<dbReference type="OrthoDB" id="19830at2759"/>
<dbReference type="SUPFAM" id="SSF52540">
    <property type="entry name" value="P-loop containing nucleoside triphosphate hydrolases"/>
    <property type="match status" value="1"/>
</dbReference>
<protein>
    <recommendedName>
        <fullName evidence="2">DNA2/NAM7 helicase-like C-terminal domain-containing protein</fullName>
    </recommendedName>
</protein>
<dbReference type="GO" id="GO:0005739">
    <property type="term" value="C:mitochondrion"/>
    <property type="evidence" value="ECO:0007669"/>
    <property type="project" value="UniProtKB-SubCell"/>
</dbReference>
<proteinExistence type="predicted"/>
<dbReference type="PANTHER" id="PTHR21393:SF0">
    <property type="entry name" value="SMALL RIBOSOMAL SUBUNIT PROTEIN MS27"/>
    <property type="match status" value="1"/>
</dbReference>
<accession>A0A6V7X2D5</accession>
<dbReference type="EMBL" id="CAJEWN010001030">
    <property type="protein sequence ID" value="CAD2193444.1"/>
    <property type="molecule type" value="Genomic_DNA"/>
</dbReference>
<dbReference type="PANTHER" id="PTHR21393">
    <property type="entry name" value="MITOCHONDRIAL 28S RIBOSOMAL PROTEIN S27"/>
    <property type="match status" value="1"/>
</dbReference>
<evidence type="ECO:0000259" key="2">
    <source>
        <dbReference type="Pfam" id="PF13087"/>
    </source>
</evidence>
<dbReference type="Gene3D" id="3.40.50.300">
    <property type="entry name" value="P-loop containing nucleotide triphosphate hydrolases"/>
    <property type="match status" value="2"/>
</dbReference>
<evidence type="ECO:0000313" key="4">
    <source>
        <dbReference type="Proteomes" id="UP000580250"/>
    </source>
</evidence>